<evidence type="ECO:0000313" key="1">
    <source>
        <dbReference type="EMBL" id="MBS4214135.1"/>
    </source>
</evidence>
<reference evidence="1" key="1">
    <citation type="submission" date="2021-05" db="EMBL/GenBank/DDBJ databases">
        <title>Novel Bacillus species.</title>
        <authorList>
            <person name="Liu G."/>
        </authorList>
    </citation>
    <scope>NUCLEOTIDE SEQUENCE</scope>
    <source>
        <strain evidence="1">FJAT-49825</strain>
    </source>
</reference>
<dbReference type="RefSeq" id="WP_213118929.1">
    <property type="nucleotide sequence ID" value="NZ_JAGYPF010000003.1"/>
</dbReference>
<dbReference type="EMBL" id="JAGYPF010000003">
    <property type="protein sequence ID" value="MBS4214135.1"/>
    <property type="molecule type" value="Genomic_DNA"/>
</dbReference>
<protein>
    <recommendedName>
        <fullName evidence="3">Transposase</fullName>
    </recommendedName>
</protein>
<dbReference type="Proteomes" id="UP000679749">
    <property type="component" value="Unassembled WGS sequence"/>
</dbReference>
<evidence type="ECO:0000313" key="2">
    <source>
        <dbReference type="Proteomes" id="UP000679749"/>
    </source>
</evidence>
<sequence length="63" mass="7244">MKFKMQNKQNQLIERIYVKHLVVSVDIAQQFHVARAVTVGTRQALDAYKFHQSLSTNLGIIIC</sequence>
<name>A0A942U3T1_9BACI</name>
<keyword evidence="2" id="KW-1185">Reference proteome</keyword>
<gene>
    <name evidence="1" type="ORF">KHA99_16910</name>
</gene>
<comment type="caution">
    <text evidence="1">The sequence shown here is derived from an EMBL/GenBank/DDBJ whole genome shotgun (WGS) entry which is preliminary data.</text>
</comment>
<accession>A0A942U3T1</accession>
<evidence type="ECO:0008006" key="3">
    <source>
        <dbReference type="Google" id="ProtNLM"/>
    </source>
</evidence>
<proteinExistence type="predicted"/>
<dbReference type="AlphaFoldDB" id="A0A942U3T1"/>
<organism evidence="1 2">
    <name type="scientific">Neobacillus rhizophilus</name>
    <dbReference type="NCBI Taxonomy" id="2833579"/>
    <lineage>
        <taxon>Bacteria</taxon>
        <taxon>Bacillati</taxon>
        <taxon>Bacillota</taxon>
        <taxon>Bacilli</taxon>
        <taxon>Bacillales</taxon>
        <taxon>Bacillaceae</taxon>
        <taxon>Neobacillus</taxon>
    </lineage>
</organism>